<dbReference type="EMBL" id="VNHS01000001">
    <property type="protein sequence ID" value="TYP79222.1"/>
    <property type="molecule type" value="Genomic_DNA"/>
</dbReference>
<evidence type="ECO:0000313" key="2">
    <source>
        <dbReference type="Proteomes" id="UP000323257"/>
    </source>
</evidence>
<keyword evidence="1" id="KW-0813">Transport</keyword>
<keyword evidence="2" id="KW-1185">Reference proteome</keyword>
<sequence length="416" mass="46716">MKRTKRWTCFILGVALLAGFAAVFGFKSASDSFSAYSPIPAAAKEIETTSGDAEGELRILAAIEAQDWIVAEYEKRYPNRKIAWEYATGEDFVHRLAADPVPDLIIADNNQANSLVALDLFEDLGQAPYSAAARIQNEWFKGLTLSPFRSMDGNSLIAVPKDYPLQGTFYRADILARYGFPSEPEALASFMEDPANWLRMAETLQAEGHSIVSYGVDILNIGAAGKGYFTPQGSFTRNSPEIKSVASAMMEAERKQLPSNLNMWDEIGRQAIRDGRLIMLYMGEWGWDQLKEWAPGQESRWAFTRLPFQAYGIHGGSFFSILKNSGKKTAAWDYIRLSMELETDYRVNRPGWQWMSEVPDYWPSPLAGEAEAIWNKELQASRPAGITANQWLNAIEARMMEQLDGDLQILRDVVYP</sequence>
<comment type="caution">
    <text evidence="1">The sequence shown here is derived from an EMBL/GenBank/DDBJ whole genome shotgun (WGS) entry which is preliminary data.</text>
</comment>
<dbReference type="PANTHER" id="PTHR43649:SF12">
    <property type="entry name" value="DIACETYLCHITOBIOSE BINDING PROTEIN DASA"/>
    <property type="match status" value="1"/>
</dbReference>
<dbReference type="InterPro" id="IPR006059">
    <property type="entry name" value="SBP"/>
</dbReference>
<proteinExistence type="predicted"/>
<accession>A0A5S5CHM4</accession>
<dbReference type="AlphaFoldDB" id="A0A5S5CHM4"/>
<protein>
    <submittedName>
        <fullName evidence="1">Multiple sugar transport system substrate-binding protein</fullName>
    </submittedName>
</protein>
<evidence type="ECO:0000313" key="1">
    <source>
        <dbReference type="EMBL" id="TYP79222.1"/>
    </source>
</evidence>
<reference evidence="1 2" key="1">
    <citation type="submission" date="2019-07" db="EMBL/GenBank/DDBJ databases">
        <title>Genomic Encyclopedia of Type Strains, Phase III (KMG-III): the genomes of soil and plant-associated and newly described type strains.</title>
        <authorList>
            <person name="Whitman W."/>
        </authorList>
    </citation>
    <scope>NUCLEOTIDE SEQUENCE [LARGE SCALE GENOMIC DNA]</scope>
    <source>
        <strain evidence="1 2">BL24</strain>
    </source>
</reference>
<dbReference type="RefSeq" id="WP_148927311.1">
    <property type="nucleotide sequence ID" value="NZ_VNHS01000001.1"/>
</dbReference>
<dbReference type="PANTHER" id="PTHR43649">
    <property type="entry name" value="ARABINOSE-BINDING PROTEIN-RELATED"/>
    <property type="match status" value="1"/>
</dbReference>
<dbReference type="OrthoDB" id="2823382at2"/>
<dbReference type="Pfam" id="PF13416">
    <property type="entry name" value="SBP_bac_8"/>
    <property type="match status" value="1"/>
</dbReference>
<dbReference type="Proteomes" id="UP000323257">
    <property type="component" value="Unassembled WGS sequence"/>
</dbReference>
<organism evidence="1 2">
    <name type="scientific">Paenibacillus methanolicus</name>
    <dbReference type="NCBI Taxonomy" id="582686"/>
    <lineage>
        <taxon>Bacteria</taxon>
        <taxon>Bacillati</taxon>
        <taxon>Bacillota</taxon>
        <taxon>Bacilli</taxon>
        <taxon>Bacillales</taxon>
        <taxon>Paenibacillaceae</taxon>
        <taxon>Paenibacillus</taxon>
    </lineage>
</organism>
<gene>
    <name evidence="1" type="ORF">BCM02_101340</name>
</gene>
<name>A0A5S5CHM4_9BACL</name>
<keyword evidence="1" id="KW-0762">Sugar transport</keyword>
<dbReference type="InterPro" id="IPR050490">
    <property type="entry name" value="Bact_solute-bd_prot1"/>
</dbReference>
<dbReference type="Gene3D" id="3.40.190.10">
    <property type="entry name" value="Periplasmic binding protein-like II"/>
    <property type="match status" value="1"/>
</dbReference>
<dbReference type="SUPFAM" id="SSF53850">
    <property type="entry name" value="Periplasmic binding protein-like II"/>
    <property type="match status" value="1"/>
</dbReference>